<dbReference type="EMBL" id="HACA01033235">
    <property type="protein sequence ID" value="CDW50596.1"/>
    <property type="molecule type" value="Transcribed_RNA"/>
</dbReference>
<dbReference type="AlphaFoldDB" id="A0A0K2VKS5"/>
<evidence type="ECO:0000313" key="2">
    <source>
        <dbReference type="EMBL" id="CDW50596.1"/>
    </source>
</evidence>
<reference evidence="2" key="1">
    <citation type="submission" date="2014-05" db="EMBL/GenBank/DDBJ databases">
        <authorList>
            <person name="Chronopoulou M."/>
        </authorList>
    </citation>
    <scope>NUCLEOTIDE SEQUENCE</scope>
    <source>
        <tissue evidence="2">Whole organism</tissue>
    </source>
</reference>
<organism evidence="2">
    <name type="scientific">Lepeophtheirus salmonis</name>
    <name type="common">Salmon louse</name>
    <name type="synonym">Caligus salmonis</name>
    <dbReference type="NCBI Taxonomy" id="72036"/>
    <lineage>
        <taxon>Eukaryota</taxon>
        <taxon>Metazoa</taxon>
        <taxon>Ecdysozoa</taxon>
        <taxon>Arthropoda</taxon>
        <taxon>Crustacea</taxon>
        <taxon>Multicrustacea</taxon>
        <taxon>Hexanauplia</taxon>
        <taxon>Copepoda</taxon>
        <taxon>Siphonostomatoida</taxon>
        <taxon>Caligidae</taxon>
        <taxon>Lepeophtheirus</taxon>
    </lineage>
</organism>
<keyword evidence="1" id="KW-1133">Transmembrane helix</keyword>
<evidence type="ECO:0000256" key="1">
    <source>
        <dbReference type="SAM" id="Phobius"/>
    </source>
</evidence>
<accession>A0A0K2VKS5</accession>
<name>A0A0K2VKS5_LEPSM</name>
<feature type="transmembrane region" description="Helical" evidence="1">
    <location>
        <begin position="42"/>
        <end position="61"/>
    </location>
</feature>
<keyword evidence="1" id="KW-0472">Membrane</keyword>
<feature type="non-terminal residue" evidence="2">
    <location>
        <position position="1"/>
    </location>
</feature>
<proteinExistence type="predicted"/>
<protein>
    <submittedName>
        <fullName evidence="2">Uncharacterized protein</fullName>
    </submittedName>
</protein>
<sequence>YTLDGIRKIKFRTKKNFFASFVIKVSADFKDGHWTLEKRKYAIFYSFFIKAKILILLIILLL</sequence>
<keyword evidence="1" id="KW-0812">Transmembrane</keyword>